<dbReference type="PANTHER" id="PTHR33473:SF17">
    <property type="entry name" value="ATP-DEPENDENT CLP PROTEASE ADAPTER PROTEIN CLPS1, CHLOROPLASTIC"/>
    <property type="match status" value="1"/>
</dbReference>
<dbReference type="PANTHER" id="PTHR33473">
    <property type="entry name" value="ATP-DEPENDENT CLP PROTEASE ADAPTER PROTEIN CLPS1, CHLOROPLASTIC"/>
    <property type="match status" value="1"/>
</dbReference>
<dbReference type="SUPFAM" id="SSF54736">
    <property type="entry name" value="ClpS-like"/>
    <property type="match status" value="1"/>
</dbReference>
<evidence type="ECO:0000313" key="5">
    <source>
        <dbReference type="Proteomes" id="UP001497512"/>
    </source>
</evidence>
<keyword evidence="5" id="KW-1185">Reference proteome</keyword>
<reference evidence="4" key="1">
    <citation type="submission" date="2024-02" db="EMBL/GenBank/DDBJ databases">
        <authorList>
            <consortium name="ELIXIR-Norway"/>
            <consortium name="Elixir Norway"/>
        </authorList>
    </citation>
    <scope>NUCLEOTIDE SEQUENCE</scope>
</reference>
<evidence type="ECO:0000313" key="4">
    <source>
        <dbReference type="EMBL" id="CAK9206673.1"/>
    </source>
</evidence>
<name>A0ABP0TWK8_9BRYO</name>
<dbReference type="EMBL" id="OZ019907">
    <property type="protein sequence ID" value="CAK9206673.1"/>
    <property type="molecule type" value="Genomic_DNA"/>
</dbReference>
<accession>A0ABP0TWK8</accession>
<proteinExistence type="predicted"/>
<dbReference type="Pfam" id="PF02617">
    <property type="entry name" value="ClpS"/>
    <property type="match status" value="1"/>
</dbReference>
<keyword evidence="2" id="KW-0732">Signal</keyword>
<feature type="domain" description="Adaptor protein ClpS core" evidence="3">
    <location>
        <begin position="78"/>
        <end position="144"/>
    </location>
</feature>
<gene>
    <name evidence="4" type="ORF">CSSPTR1EN2_LOCUS8466</name>
</gene>
<dbReference type="Proteomes" id="UP001497512">
    <property type="component" value="Chromosome 15"/>
</dbReference>
<dbReference type="Gene3D" id="3.30.1390.10">
    <property type="match status" value="1"/>
</dbReference>
<evidence type="ECO:0000259" key="3">
    <source>
        <dbReference type="Pfam" id="PF02617"/>
    </source>
</evidence>
<feature type="compositionally biased region" description="Basic and acidic residues" evidence="1">
    <location>
        <begin position="56"/>
        <end position="70"/>
    </location>
</feature>
<dbReference type="InterPro" id="IPR022935">
    <property type="entry name" value="ClpS"/>
</dbReference>
<organism evidence="4 5">
    <name type="scientific">Sphagnum troendelagicum</name>
    <dbReference type="NCBI Taxonomy" id="128251"/>
    <lineage>
        <taxon>Eukaryota</taxon>
        <taxon>Viridiplantae</taxon>
        <taxon>Streptophyta</taxon>
        <taxon>Embryophyta</taxon>
        <taxon>Bryophyta</taxon>
        <taxon>Sphagnophytina</taxon>
        <taxon>Sphagnopsida</taxon>
        <taxon>Sphagnales</taxon>
        <taxon>Sphagnaceae</taxon>
        <taxon>Sphagnum</taxon>
    </lineage>
</organism>
<evidence type="ECO:0000256" key="2">
    <source>
        <dbReference type="SAM" id="SignalP"/>
    </source>
</evidence>
<dbReference type="InterPro" id="IPR003769">
    <property type="entry name" value="ClpS_core"/>
</dbReference>
<feature type="signal peptide" evidence="2">
    <location>
        <begin position="1"/>
        <end position="16"/>
    </location>
</feature>
<dbReference type="InterPro" id="IPR014719">
    <property type="entry name" value="Ribosomal_bL12_C/ClpS-like"/>
</dbReference>
<protein>
    <recommendedName>
        <fullName evidence="3">Adaptor protein ClpS core domain-containing protein</fullName>
    </recommendedName>
</protein>
<feature type="region of interest" description="Disordered" evidence="1">
    <location>
        <begin position="49"/>
        <end position="70"/>
    </location>
</feature>
<evidence type="ECO:0000256" key="1">
    <source>
        <dbReference type="SAM" id="MobiDB-lite"/>
    </source>
</evidence>
<feature type="chain" id="PRO_5045157728" description="Adaptor protein ClpS core domain-containing protein" evidence="2">
    <location>
        <begin position="17"/>
        <end position="158"/>
    </location>
</feature>
<sequence>MATCLQLFLTIPVSNCSTSLKGAEKARSCQRRGGPGGFTIQGAATLPGQGGVLDRPTLDKPTPGRESEFDIKRKKKLSPPYRVMLHNDNFNKREYVVQVLMKVIPGMTVDIAVNVMQEAHVNGLAVVIICPQNDAEEHCSQLRNNGLLSSIEPATGGC</sequence>